<dbReference type="PANTHER" id="PTHR30636:SF3">
    <property type="entry name" value="UPF0701 PROTEIN YICC"/>
    <property type="match status" value="1"/>
</dbReference>
<evidence type="ECO:0000256" key="1">
    <source>
        <dbReference type="ARBA" id="ARBA00001968"/>
    </source>
</evidence>
<evidence type="ECO:0000256" key="2">
    <source>
        <dbReference type="ARBA" id="ARBA00022722"/>
    </source>
</evidence>
<keyword evidence="4" id="KW-0378">Hydrolase</keyword>
<dbReference type="AlphaFoldDB" id="A0AAE4Z9K1"/>
<comment type="cofactor">
    <cofactor evidence="1">
        <name>a divalent metal cation</name>
        <dbReference type="ChEBI" id="CHEBI:60240"/>
    </cofactor>
</comment>
<proteinExistence type="inferred from homology"/>
<dbReference type="Pfam" id="PF08340">
    <property type="entry name" value="YicC-like_C"/>
    <property type="match status" value="1"/>
</dbReference>
<reference evidence="8 9" key="1">
    <citation type="submission" date="2020-01" db="EMBL/GenBank/DDBJ databases">
        <title>Genomes assembled from Gulf of Kutch pelagic sediment metagenomes.</title>
        <authorList>
            <person name="Chandrashekar M."/>
            <person name="Mahajan M.S."/>
            <person name="Dave K.J."/>
            <person name="Vatsa P."/>
            <person name="Nathani N.M."/>
        </authorList>
    </citation>
    <scope>NUCLEOTIDE SEQUENCE [LARGE SCALE GENOMIC DNA]</scope>
    <source>
        <strain evidence="8">KS3-K002</strain>
    </source>
</reference>
<evidence type="ECO:0000313" key="9">
    <source>
        <dbReference type="Proteomes" id="UP000702544"/>
    </source>
</evidence>
<comment type="caution">
    <text evidence="8">The sequence shown here is derived from an EMBL/GenBank/DDBJ whole genome shotgun (WGS) entry which is preliminary data.</text>
</comment>
<dbReference type="PANTHER" id="PTHR30636">
    <property type="entry name" value="UPF0701 PROTEIN YICC"/>
    <property type="match status" value="1"/>
</dbReference>
<accession>A0AAE4Z9K1</accession>
<keyword evidence="2" id="KW-0540">Nuclease</keyword>
<protein>
    <submittedName>
        <fullName evidence="8">YicC family protein</fullName>
    </submittedName>
</protein>
<dbReference type="GO" id="GO:0016787">
    <property type="term" value="F:hydrolase activity"/>
    <property type="evidence" value="ECO:0007669"/>
    <property type="project" value="UniProtKB-KW"/>
</dbReference>
<dbReference type="GO" id="GO:0004521">
    <property type="term" value="F:RNA endonuclease activity"/>
    <property type="evidence" value="ECO:0007669"/>
    <property type="project" value="InterPro"/>
</dbReference>
<evidence type="ECO:0000259" key="7">
    <source>
        <dbReference type="Pfam" id="PF08340"/>
    </source>
</evidence>
<feature type="domain" description="Endoribonuclease YicC-like N-terminal" evidence="6">
    <location>
        <begin position="1"/>
        <end position="151"/>
    </location>
</feature>
<dbReference type="Proteomes" id="UP000702544">
    <property type="component" value="Unassembled WGS sequence"/>
</dbReference>
<dbReference type="EMBL" id="JAACAK010000067">
    <property type="protein sequence ID" value="NIR75177.1"/>
    <property type="molecule type" value="Genomic_DNA"/>
</dbReference>
<keyword evidence="3" id="KW-0255">Endonuclease</keyword>
<evidence type="ECO:0000256" key="5">
    <source>
        <dbReference type="ARBA" id="ARBA00035648"/>
    </source>
</evidence>
<evidence type="ECO:0000256" key="3">
    <source>
        <dbReference type="ARBA" id="ARBA00022759"/>
    </source>
</evidence>
<evidence type="ECO:0000259" key="6">
    <source>
        <dbReference type="Pfam" id="PF03755"/>
    </source>
</evidence>
<evidence type="ECO:0000313" key="8">
    <source>
        <dbReference type="EMBL" id="NIR75177.1"/>
    </source>
</evidence>
<gene>
    <name evidence="8" type="ORF">GWO12_08710</name>
</gene>
<dbReference type="InterPro" id="IPR013551">
    <property type="entry name" value="YicC-like_C"/>
</dbReference>
<dbReference type="InterPro" id="IPR005229">
    <property type="entry name" value="YicC/YloC-like"/>
</dbReference>
<sequence>MTGFGEVQRETGVGTLNVQIRTVNHRHFHTHFRLPAGAERWETELTRIVRDAIARGHVHYRMEFQPGPGVVRPVEVDHDRIASYVEALEEVKRRHGIEGAVDVSLIARFPDVFAPPSDELEQLSFDELAAATRDALAAVLELREQEGDALARDLLDSLDQIDTALAAIETRAPQRLLEERDRLRRAVSELAADVSADEDRLAREIAYLAERWDINEEIVRLRSHVDQFRALVQSAGGEPAGKRLGFWVQEMHREANTIGSKANDAEIARLAVDVKTAIEKLREQVENVE</sequence>
<dbReference type="InterPro" id="IPR013527">
    <property type="entry name" value="YicC-like_N"/>
</dbReference>
<name>A0AAE4Z9K1_9BACT</name>
<evidence type="ECO:0000256" key="4">
    <source>
        <dbReference type="ARBA" id="ARBA00022801"/>
    </source>
</evidence>
<feature type="domain" description="Endoribonuclease YicC-like C-terminal" evidence="7">
    <location>
        <begin position="168"/>
        <end position="289"/>
    </location>
</feature>
<organism evidence="8 9">
    <name type="scientific">Candidatus Kutchimonas denitrificans</name>
    <dbReference type="NCBI Taxonomy" id="3056748"/>
    <lineage>
        <taxon>Bacteria</taxon>
        <taxon>Pseudomonadati</taxon>
        <taxon>Gemmatimonadota</taxon>
        <taxon>Gemmatimonadia</taxon>
        <taxon>Candidatus Palauibacterales</taxon>
        <taxon>Candidatus Palauibacteraceae</taxon>
        <taxon>Candidatus Kutchimonas</taxon>
    </lineage>
</organism>
<dbReference type="Pfam" id="PF03755">
    <property type="entry name" value="YicC-like_N"/>
    <property type="match status" value="1"/>
</dbReference>
<comment type="similarity">
    <text evidence="5">Belongs to the YicC/YloC family.</text>
</comment>
<dbReference type="NCBIfam" id="TIGR00255">
    <property type="entry name" value="YicC/YloC family endoribonuclease"/>
    <property type="match status" value="1"/>
</dbReference>